<evidence type="ECO:0000313" key="2">
    <source>
        <dbReference type="EMBL" id="GMH73582.1"/>
    </source>
</evidence>
<dbReference type="Pfam" id="PF00481">
    <property type="entry name" value="PP2C"/>
    <property type="match status" value="1"/>
</dbReference>
<comment type="caution">
    <text evidence="2">The sequence shown here is derived from an EMBL/GenBank/DDBJ whole genome shotgun (WGS) entry which is preliminary data.</text>
</comment>
<dbReference type="PANTHER" id="PTHR47992">
    <property type="entry name" value="PROTEIN PHOSPHATASE"/>
    <property type="match status" value="1"/>
</dbReference>
<dbReference type="SMART" id="SM00332">
    <property type="entry name" value="PP2Cc"/>
    <property type="match status" value="1"/>
</dbReference>
<dbReference type="InterPro" id="IPR036457">
    <property type="entry name" value="PPM-type-like_dom_sf"/>
</dbReference>
<dbReference type="SUPFAM" id="SSF81606">
    <property type="entry name" value="PP2C-like"/>
    <property type="match status" value="1"/>
</dbReference>
<dbReference type="GO" id="GO:0004722">
    <property type="term" value="F:protein serine/threonine phosphatase activity"/>
    <property type="evidence" value="ECO:0007669"/>
    <property type="project" value="InterPro"/>
</dbReference>
<organism evidence="2 3">
    <name type="scientific">Triparma strigata</name>
    <dbReference type="NCBI Taxonomy" id="1606541"/>
    <lineage>
        <taxon>Eukaryota</taxon>
        <taxon>Sar</taxon>
        <taxon>Stramenopiles</taxon>
        <taxon>Ochrophyta</taxon>
        <taxon>Bolidophyceae</taxon>
        <taxon>Parmales</taxon>
        <taxon>Triparmaceae</taxon>
        <taxon>Triparma</taxon>
    </lineage>
</organism>
<dbReference type="Gene3D" id="3.60.40.10">
    <property type="entry name" value="PPM-type phosphatase domain"/>
    <property type="match status" value="1"/>
</dbReference>
<sequence length="201" mass="22249">MDGHGGVKVAEIVADHLNEENEWGEEFTRLDEMCKGVEGGSTVCGVKWDEEVIECVNLGDSRAVVVRGDGKVEQISKEVSVEEDRERIEKAGMKIVEGRVQRKEGESIAMSRAMGDWDYKKTEPKGIVATPCVERVGRDRAEFIVVACDGIWDVMKNEEVGEFVKGFGGGVVECADALCREAWKRGSEDNCSVVIVRFFLN</sequence>
<feature type="domain" description="PPM-type phosphatase" evidence="1">
    <location>
        <begin position="1"/>
        <end position="198"/>
    </location>
</feature>
<dbReference type="InterPro" id="IPR015655">
    <property type="entry name" value="PP2C"/>
</dbReference>
<name>A0A9W7AQE2_9STRA</name>
<reference evidence="3" key="1">
    <citation type="journal article" date="2023" name="Commun. Biol.">
        <title>Genome analysis of Parmales, the sister group of diatoms, reveals the evolutionary specialization of diatoms from phago-mixotrophs to photoautotrophs.</title>
        <authorList>
            <person name="Ban H."/>
            <person name="Sato S."/>
            <person name="Yoshikawa S."/>
            <person name="Yamada K."/>
            <person name="Nakamura Y."/>
            <person name="Ichinomiya M."/>
            <person name="Sato N."/>
            <person name="Blanc-Mathieu R."/>
            <person name="Endo H."/>
            <person name="Kuwata A."/>
            <person name="Ogata H."/>
        </authorList>
    </citation>
    <scope>NUCLEOTIDE SEQUENCE [LARGE SCALE GENOMIC DNA]</scope>
    <source>
        <strain evidence="3">NIES 3701</strain>
    </source>
</reference>
<proteinExistence type="predicted"/>
<accession>A0A9W7AQE2</accession>
<dbReference type="CDD" id="cd00143">
    <property type="entry name" value="PP2Cc"/>
    <property type="match status" value="1"/>
</dbReference>
<dbReference type="OrthoDB" id="10264738at2759"/>
<evidence type="ECO:0000259" key="1">
    <source>
        <dbReference type="PROSITE" id="PS51746"/>
    </source>
</evidence>
<dbReference type="Proteomes" id="UP001165085">
    <property type="component" value="Unassembled WGS sequence"/>
</dbReference>
<dbReference type="EMBL" id="BRXY01000170">
    <property type="protein sequence ID" value="GMH73582.1"/>
    <property type="molecule type" value="Genomic_DNA"/>
</dbReference>
<evidence type="ECO:0000313" key="3">
    <source>
        <dbReference type="Proteomes" id="UP001165085"/>
    </source>
</evidence>
<keyword evidence="3" id="KW-1185">Reference proteome</keyword>
<dbReference type="InterPro" id="IPR001932">
    <property type="entry name" value="PPM-type_phosphatase-like_dom"/>
</dbReference>
<protein>
    <recommendedName>
        <fullName evidence="1">PPM-type phosphatase domain-containing protein</fullName>
    </recommendedName>
</protein>
<gene>
    <name evidence="2" type="ORF">TrST_g7168</name>
</gene>
<dbReference type="AlphaFoldDB" id="A0A9W7AQE2"/>
<dbReference type="PROSITE" id="PS51746">
    <property type="entry name" value="PPM_2"/>
    <property type="match status" value="1"/>
</dbReference>